<gene>
    <name evidence="2" type="ORF">lpari_03220</name>
</gene>
<keyword evidence="3" id="KW-1185">Reference proteome</keyword>
<evidence type="ECO:0000313" key="3">
    <source>
        <dbReference type="Proteomes" id="UP000095229"/>
    </source>
</evidence>
<dbReference type="AlphaFoldDB" id="A0A1E5JN83"/>
<dbReference type="SUPFAM" id="SSF159894">
    <property type="entry name" value="YgaC/TfoX-N like"/>
    <property type="match status" value="1"/>
</dbReference>
<comment type="caution">
    <text evidence="2">The sequence shown here is derived from an EMBL/GenBank/DDBJ whole genome shotgun (WGS) entry which is preliminary data.</text>
</comment>
<organism evidence="2 3">
    <name type="scientific">Legionella parisiensis</name>
    <dbReference type="NCBI Taxonomy" id="45071"/>
    <lineage>
        <taxon>Bacteria</taxon>
        <taxon>Pseudomonadati</taxon>
        <taxon>Pseudomonadota</taxon>
        <taxon>Gammaproteobacteria</taxon>
        <taxon>Legionellales</taxon>
        <taxon>Legionellaceae</taxon>
        <taxon>Legionella</taxon>
    </lineage>
</organism>
<feature type="domain" description="TfoX N-terminal" evidence="1">
    <location>
        <begin position="13"/>
        <end position="95"/>
    </location>
</feature>
<protein>
    <recommendedName>
        <fullName evidence="1">TfoX N-terminal domain-containing protein</fullName>
    </recommendedName>
</protein>
<dbReference type="Gene3D" id="3.30.1460.30">
    <property type="entry name" value="YgaC/TfoX-N like chaperone"/>
    <property type="match status" value="1"/>
</dbReference>
<proteinExistence type="predicted"/>
<accession>A0A1E5JN83</accession>
<evidence type="ECO:0000313" key="2">
    <source>
        <dbReference type="EMBL" id="OEH45813.1"/>
    </source>
</evidence>
<sequence length="114" mass="12796">MSSKQGTVDFILEQITTAGTVYAKKMFGEYAIYCDDKVVALVCDDQLFVKPTKAGKAFITNYIEGHPYAGAKPYLLISGEMWDEREWLTALIQITASELPLTKKKAPSRKRIKT</sequence>
<dbReference type="InterPro" id="IPR007076">
    <property type="entry name" value="TfoX_N"/>
</dbReference>
<reference evidence="2 3" key="1">
    <citation type="submission" date="2016-02" db="EMBL/GenBank/DDBJ databases">
        <title>Secondary metabolites in Legionella.</title>
        <authorList>
            <person name="Tobias N.J."/>
            <person name="Bode H.B."/>
        </authorList>
    </citation>
    <scope>NUCLEOTIDE SEQUENCE [LARGE SCALE GENOMIC DNA]</scope>
    <source>
        <strain evidence="2 3">DSM 19216</strain>
    </source>
</reference>
<dbReference type="STRING" id="45071.Lpar_2745"/>
<dbReference type="OrthoDB" id="8687154at2"/>
<dbReference type="RefSeq" id="WP_058518483.1">
    <property type="nucleotide sequence ID" value="NZ_CAAAIE010000003.1"/>
</dbReference>
<dbReference type="EMBL" id="LSOG01000086">
    <property type="protein sequence ID" value="OEH45813.1"/>
    <property type="molecule type" value="Genomic_DNA"/>
</dbReference>
<dbReference type="PATRIC" id="fig|45071.6.peg.2956"/>
<name>A0A1E5JN83_9GAMM</name>
<dbReference type="Pfam" id="PF04993">
    <property type="entry name" value="TfoX_N"/>
    <property type="match status" value="1"/>
</dbReference>
<dbReference type="Proteomes" id="UP000095229">
    <property type="component" value="Unassembled WGS sequence"/>
</dbReference>
<evidence type="ECO:0000259" key="1">
    <source>
        <dbReference type="Pfam" id="PF04993"/>
    </source>
</evidence>